<protein>
    <submittedName>
        <fullName evidence="1">Uncharacterized protein</fullName>
    </submittedName>
</protein>
<evidence type="ECO:0000313" key="2">
    <source>
        <dbReference type="Proteomes" id="UP000485058"/>
    </source>
</evidence>
<dbReference type="EMBL" id="BLLF01000529">
    <property type="protein sequence ID" value="GFH12683.1"/>
    <property type="molecule type" value="Genomic_DNA"/>
</dbReference>
<proteinExistence type="predicted"/>
<keyword evidence="2" id="KW-1185">Reference proteome</keyword>
<accession>A0A699YR91</accession>
<name>A0A699YR91_HAELA</name>
<reference evidence="1 2" key="1">
    <citation type="submission" date="2020-02" db="EMBL/GenBank/DDBJ databases">
        <title>Draft genome sequence of Haematococcus lacustris strain NIES-144.</title>
        <authorList>
            <person name="Morimoto D."/>
            <person name="Nakagawa S."/>
            <person name="Yoshida T."/>
            <person name="Sawayama S."/>
        </authorList>
    </citation>
    <scope>NUCLEOTIDE SEQUENCE [LARGE SCALE GENOMIC DNA]</scope>
    <source>
        <strain evidence="1 2">NIES-144</strain>
    </source>
</reference>
<organism evidence="1 2">
    <name type="scientific">Haematococcus lacustris</name>
    <name type="common">Green alga</name>
    <name type="synonym">Haematococcus pluvialis</name>
    <dbReference type="NCBI Taxonomy" id="44745"/>
    <lineage>
        <taxon>Eukaryota</taxon>
        <taxon>Viridiplantae</taxon>
        <taxon>Chlorophyta</taxon>
        <taxon>core chlorophytes</taxon>
        <taxon>Chlorophyceae</taxon>
        <taxon>CS clade</taxon>
        <taxon>Chlamydomonadales</taxon>
        <taxon>Haematococcaceae</taxon>
        <taxon>Haematococcus</taxon>
    </lineage>
</organism>
<dbReference type="AlphaFoldDB" id="A0A699YR91"/>
<evidence type="ECO:0000313" key="1">
    <source>
        <dbReference type="EMBL" id="GFH12683.1"/>
    </source>
</evidence>
<dbReference type="Proteomes" id="UP000485058">
    <property type="component" value="Unassembled WGS sequence"/>
</dbReference>
<feature type="non-terminal residue" evidence="1">
    <location>
        <position position="1"/>
    </location>
</feature>
<comment type="caution">
    <text evidence="1">The sequence shown here is derived from an EMBL/GenBank/DDBJ whole genome shotgun (WGS) entry which is preliminary data.</text>
</comment>
<sequence>VRDVFFVVVAVMAGISCLGQLQRVAQFPTSSLSKQEQGHKQLGYGAAAMHLAYLALLTGKQLGLMAA</sequence>
<gene>
    <name evidence="1" type="ORF">HaLaN_08412</name>
</gene>